<feature type="domain" description="RING-type" evidence="4">
    <location>
        <begin position="9"/>
        <end position="53"/>
    </location>
</feature>
<dbReference type="AlphaFoldDB" id="A0A9P6Q5C4"/>
<keyword evidence="3" id="KW-1133">Transmembrane helix</keyword>
<evidence type="ECO:0000256" key="1">
    <source>
        <dbReference type="PROSITE-ProRule" id="PRU00175"/>
    </source>
</evidence>
<proteinExistence type="predicted"/>
<dbReference type="EMBL" id="JAAAJA010000221">
    <property type="protein sequence ID" value="KAG0258402.1"/>
    <property type="molecule type" value="Genomic_DNA"/>
</dbReference>
<dbReference type="Proteomes" id="UP000726737">
    <property type="component" value="Unassembled WGS sequence"/>
</dbReference>
<dbReference type="InterPro" id="IPR013083">
    <property type="entry name" value="Znf_RING/FYVE/PHD"/>
</dbReference>
<dbReference type="Pfam" id="PF13639">
    <property type="entry name" value="zf-RING_2"/>
    <property type="match status" value="1"/>
</dbReference>
<feature type="compositionally biased region" description="Polar residues" evidence="2">
    <location>
        <begin position="136"/>
        <end position="152"/>
    </location>
</feature>
<evidence type="ECO:0000256" key="2">
    <source>
        <dbReference type="SAM" id="MobiDB-lite"/>
    </source>
</evidence>
<keyword evidence="1" id="KW-0863">Zinc-finger</keyword>
<dbReference type="SUPFAM" id="SSF57850">
    <property type="entry name" value="RING/U-box"/>
    <property type="match status" value="1"/>
</dbReference>
<dbReference type="PROSITE" id="PS50089">
    <property type="entry name" value="ZF_RING_2"/>
    <property type="match status" value="1"/>
</dbReference>
<evidence type="ECO:0000313" key="5">
    <source>
        <dbReference type="EMBL" id="KAG0258402.1"/>
    </source>
</evidence>
<dbReference type="GO" id="GO:0008270">
    <property type="term" value="F:zinc ion binding"/>
    <property type="evidence" value="ECO:0007669"/>
    <property type="project" value="UniProtKB-KW"/>
</dbReference>
<keyword evidence="6" id="KW-1185">Reference proteome</keyword>
<feature type="transmembrane region" description="Helical" evidence="3">
    <location>
        <begin position="217"/>
        <end position="237"/>
    </location>
</feature>
<feature type="region of interest" description="Disordered" evidence="2">
    <location>
        <begin position="114"/>
        <end position="152"/>
    </location>
</feature>
<dbReference type="InterPro" id="IPR001841">
    <property type="entry name" value="Znf_RING"/>
</dbReference>
<keyword evidence="3" id="KW-0472">Membrane</keyword>
<evidence type="ECO:0000256" key="3">
    <source>
        <dbReference type="SAM" id="Phobius"/>
    </source>
</evidence>
<feature type="compositionally biased region" description="Low complexity" evidence="2">
    <location>
        <begin position="363"/>
        <end position="384"/>
    </location>
</feature>
<feature type="region of interest" description="Disordered" evidence="2">
    <location>
        <begin position="360"/>
        <end position="389"/>
    </location>
</feature>
<keyword evidence="1" id="KW-0862">Zinc</keyword>
<dbReference type="Gene3D" id="3.30.40.10">
    <property type="entry name" value="Zinc/RING finger domain, C3HC4 (zinc finger)"/>
    <property type="match status" value="1"/>
</dbReference>
<reference evidence="5" key="1">
    <citation type="journal article" date="2020" name="Fungal Divers.">
        <title>Resolving the Mortierellaceae phylogeny through synthesis of multi-gene phylogenetics and phylogenomics.</title>
        <authorList>
            <person name="Vandepol N."/>
            <person name="Liber J."/>
            <person name="Desiro A."/>
            <person name="Na H."/>
            <person name="Kennedy M."/>
            <person name="Barry K."/>
            <person name="Grigoriev I.V."/>
            <person name="Miller A.N."/>
            <person name="O'Donnell K."/>
            <person name="Stajich J.E."/>
            <person name="Bonito G."/>
        </authorList>
    </citation>
    <scope>NUCLEOTIDE SEQUENCE</scope>
    <source>
        <strain evidence="5">KOD948</strain>
    </source>
</reference>
<dbReference type="OrthoDB" id="2445284at2759"/>
<keyword evidence="3" id="KW-0812">Transmembrane</keyword>
<protein>
    <recommendedName>
        <fullName evidence="4">RING-type domain-containing protein</fullName>
    </recommendedName>
</protein>
<organism evidence="5 6">
    <name type="scientific">Mortierella polycephala</name>
    <dbReference type="NCBI Taxonomy" id="41804"/>
    <lineage>
        <taxon>Eukaryota</taxon>
        <taxon>Fungi</taxon>
        <taxon>Fungi incertae sedis</taxon>
        <taxon>Mucoromycota</taxon>
        <taxon>Mortierellomycotina</taxon>
        <taxon>Mortierellomycetes</taxon>
        <taxon>Mortierellales</taxon>
        <taxon>Mortierellaceae</taxon>
        <taxon>Mortierella</taxon>
    </lineage>
</organism>
<dbReference type="SMART" id="SM00184">
    <property type="entry name" value="RING"/>
    <property type="match status" value="1"/>
</dbReference>
<evidence type="ECO:0000259" key="4">
    <source>
        <dbReference type="PROSITE" id="PS50089"/>
    </source>
</evidence>
<sequence>MALPDNPDCAICLDNIRSKYHAKAILACRHEFHLSCISMAFSLGKEMICPLCRFLHKNQPFMGTEDEDIKPVSALPSATATVSHATRPLLPPTATVSSGRNRNRNNSIHLQHNLSNLVQHQQRRRSTYDLRRPSVSMPSSLPTSPTAVISQQGNDRSDSVLSMMPFFGTSYNSSHNNNSRLSHRRSSFSSSLFATPHHHYSHHYNHHPPAAYLSTSVWFMLYGMPFSVAILFLAFILGQVETFWSKVSCLFGSVICYMVCWAVVVAFLLPMHQYHLPHPDDMGSSVSNYAVASSSSYPSAAGAGAAVGSNVATTAAAMEYEFDVVDSYSTNMSSSLLTRNAHSSSTAALSVFETDSRVDEVQQRQQAQLHEPQRQQQQQQQQSRNQEDEDVLVSSASVFSWLSPGLCSFSRWMVSNSYAQGLQSRMTDLVETLDEYCESFCGW</sequence>
<feature type="transmembrane region" description="Helical" evidence="3">
    <location>
        <begin position="249"/>
        <end position="269"/>
    </location>
</feature>
<gene>
    <name evidence="5" type="ORF">BG011_003332</name>
</gene>
<name>A0A9P6Q5C4_9FUNG</name>
<evidence type="ECO:0000313" key="6">
    <source>
        <dbReference type="Proteomes" id="UP000726737"/>
    </source>
</evidence>
<keyword evidence="1" id="KW-0479">Metal-binding</keyword>
<accession>A0A9P6Q5C4</accession>
<comment type="caution">
    <text evidence="5">The sequence shown here is derived from an EMBL/GenBank/DDBJ whole genome shotgun (WGS) entry which is preliminary data.</text>
</comment>